<evidence type="ECO:0000259" key="3">
    <source>
        <dbReference type="Pfam" id="PF10192"/>
    </source>
</evidence>
<dbReference type="GO" id="GO:0007186">
    <property type="term" value="P:G protein-coupled receptor signaling pathway"/>
    <property type="evidence" value="ECO:0007669"/>
    <property type="project" value="InterPro"/>
</dbReference>
<reference evidence="4" key="1">
    <citation type="submission" date="2021-12" db="EMBL/GenBank/DDBJ databases">
        <authorList>
            <person name="King R."/>
        </authorList>
    </citation>
    <scope>NUCLEOTIDE SEQUENCE</scope>
</reference>
<feature type="compositionally biased region" description="Low complexity" evidence="1">
    <location>
        <begin position="146"/>
        <end position="166"/>
    </location>
</feature>
<feature type="domain" description="GPR180/TMEM145 transmembrane" evidence="3">
    <location>
        <begin position="2"/>
        <end position="114"/>
    </location>
</feature>
<evidence type="ECO:0000256" key="2">
    <source>
        <dbReference type="SAM" id="Phobius"/>
    </source>
</evidence>
<gene>
    <name evidence="4" type="ORF">BEMITA_LOCUS2478</name>
</gene>
<dbReference type="AlphaFoldDB" id="A0A9P0A2V2"/>
<evidence type="ECO:0000313" key="5">
    <source>
        <dbReference type="Proteomes" id="UP001152759"/>
    </source>
</evidence>
<dbReference type="Pfam" id="PF10192">
    <property type="entry name" value="GPR180-TMEM145_TM"/>
    <property type="match status" value="1"/>
</dbReference>
<name>A0A9P0A2V2_BEMTA</name>
<feature type="compositionally biased region" description="Pro residues" evidence="1">
    <location>
        <begin position="167"/>
        <end position="177"/>
    </location>
</feature>
<organism evidence="4 5">
    <name type="scientific">Bemisia tabaci</name>
    <name type="common">Sweetpotato whitefly</name>
    <name type="synonym">Aleurodes tabaci</name>
    <dbReference type="NCBI Taxonomy" id="7038"/>
    <lineage>
        <taxon>Eukaryota</taxon>
        <taxon>Metazoa</taxon>
        <taxon>Ecdysozoa</taxon>
        <taxon>Arthropoda</taxon>
        <taxon>Hexapoda</taxon>
        <taxon>Insecta</taxon>
        <taxon>Pterygota</taxon>
        <taxon>Neoptera</taxon>
        <taxon>Paraneoptera</taxon>
        <taxon>Hemiptera</taxon>
        <taxon>Sternorrhyncha</taxon>
        <taxon>Aleyrodoidea</taxon>
        <taxon>Aleyrodidae</taxon>
        <taxon>Aleyrodinae</taxon>
        <taxon>Bemisia</taxon>
    </lineage>
</organism>
<dbReference type="InterPro" id="IPR047831">
    <property type="entry name" value="GPR180/TMEM145"/>
</dbReference>
<feature type="compositionally biased region" description="Basic and acidic residues" evidence="1">
    <location>
        <begin position="202"/>
        <end position="216"/>
    </location>
</feature>
<dbReference type="EMBL" id="OU963871">
    <property type="protein sequence ID" value="CAH0382990.1"/>
    <property type="molecule type" value="Genomic_DNA"/>
</dbReference>
<proteinExistence type="predicted"/>
<dbReference type="PANTHER" id="PTHR23252:SF24">
    <property type="entry name" value="TRANSMEMBRANE PROTEIN 145"/>
    <property type="match status" value="1"/>
</dbReference>
<accession>A0A9P0A2V2</accession>
<evidence type="ECO:0000313" key="4">
    <source>
        <dbReference type="EMBL" id="CAH0382990.1"/>
    </source>
</evidence>
<protein>
    <recommendedName>
        <fullName evidence="3">GPR180/TMEM145 transmembrane domain-containing protein</fullName>
    </recommendedName>
</protein>
<evidence type="ECO:0000256" key="1">
    <source>
        <dbReference type="SAM" id="MobiDB-lite"/>
    </source>
</evidence>
<feature type="region of interest" description="Disordered" evidence="1">
    <location>
        <begin position="146"/>
        <end position="263"/>
    </location>
</feature>
<feature type="transmembrane region" description="Helical" evidence="2">
    <location>
        <begin position="97"/>
        <end position="119"/>
    </location>
</feature>
<dbReference type="GO" id="GO:0019236">
    <property type="term" value="P:response to pheromone"/>
    <property type="evidence" value="ECO:0007669"/>
    <property type="project" value="InterPro"/>
</dbReference>
<keyword evidence="5" id="KW-1185">Reference proteome</keyword>
<dbReference type="Proteomes" id="UP001152759">
    <property type="component" value="Chromosome 10"/>
</dbReference>
<dbReference type="InterPro" id="IPR019336">
    <property type="entry name" value="GPR180/TMEM145_TM"/>
</dbReference>
<keyword evidence="2" id="KW-1133">Transmembrane helix</keyword>
<sequence length="263" mass="29008">MCLYVFTYTLLFIYEKQLFDPGEVLYLYESPAGYGLIALRLIAWWIFLYSTIFTLRHYPEKSEFYYTFKVIGSLWFVSGPAFVLISNSLIDKWVRESVFFAVSHVITLAGHILFLVVTLPYNANKNFPYHVRTTQIAAMELCGSAGTTRSATSGTTSTPPGGRAPPATAPPRPPPTAGSPRSPSSSSPSAASSTARRKTKTGRGDRTGGNRSLDRGRSRRAPVRGKSPETETRPRSSPLLSNRNRKSKYRTSSSLRRGASGPP</sequence>
<feature type="transmembrane region" description="Helical" evidence="2">
    <location>
        <begin position="64"/>
        <end position="85"/>
    </location>
</feature>
<dbReference type="PANTHER" id="PTHR23252">
    <property type="entry name" value="INTIMAL THICKNESS RECEPTOR-RELATED"/>
    <property type="match status" value="1"/>
</dbReference>
<feature type="transmembrane region" description="Helical" evidence="2">
    <location>
        <begin position="32"/>
        <end position="52"/>
    </location>
</feature>
<keyword evidence="2" id="KW-0472">Membrane</keyword>
<keyword evidence="2" id="KW-0812">Transmembrane</keyword>
<feature type="compositionally biased region" description="Low complexity" evidence="1">
    <location>
        <begin position="178"/>
        <end position="194"/>
    </location>
</feature>